<gene>
    <name evidence="1" type="ORF">PSON_ATCC_30995.1.T1800044</name>
</gene>
<sequence>MYVSNKIELNHFTIDANIHHPDMLSKVNYINSNILARNPIQKLKTLF</sequence>
<dbReference type="AlphaFoldDB" id="A0A8S1RK81"/>
<comment type="caution">
    <text evidence="1">The sequence shown here is derived from an EMBL/GenBank/DDBJ whole genome shotgun (WGS) entry which is preliminary data.</text>
</comment>
<dbReference type="EMBL" id="CAJJDN010000180">
    <property type="protein sequence ID" value="CAD8127823.1"/>
    <property type="molecule type" value="Genomic_DNA"/>
</dbReference>
<evidence type="ECO:0000313" key="2">
    <source>
        <dbReference type="Proteomes" id="UP000692954"/>
    </source>
</evidence>
<reference evidence="1" key="1">
    <citation type="submission" date="2021-01" db="EMBL/GenBank/DDBJ databases">
        <authorList>
            <consortium name="Genoscope - CEA"/>
            <person name="William W."/>
        </authorList>
    </citation>
    <scope>NUCLEOTIDE SEQUENCE</scope>
</reference>
<evidence type="ECO:0000313" key="1">
    <source>
        <dbReference type="EMBL" id="CAD8127823.1"/>
    </source>
</evidence>
<organism evidence="1 2">
    <name type="scientific">Paramecium sonneborni</name>
    <dbReference type="NCBI Taxonomy" id="65129"/>
    <lineage>
        <taxon>Eukaryota</taxon>
        <taxon>Sar</taxon>
        <taxon>Alveolata</taxon>
        <taxon>Ciliophora</taxon>
        <taxon>Intramacronucleata</taxon>
        <taxon>Oligohymenophorea</taxon>
        <taxon>Peniculida</taxon>
        <taxon>Parameciidae</taxon>
        <taxon>Paramecium</taxon>
    </lineage>
</organism>
<protein>
    <submittedName>
        <fullName evidence="1">Uncharacterized protein</fullName>
    </submittedName>
</protein>
<name>A0A8S1RK81_9CILI</name>
<dbReference type="Proteomes" id="UP000692954">
    <property type="component" value="Unassembled WGS sequence"/>
</dbReference>
<accession>A0A8S1RK81</accession>
<keyword evidence="2" id="KW-1185">Reference proteome</keyword>
<proteinExistence type="predicted"/>